<dbReference type="GO" id="GO:0008381">
    <property type="term" value="F:mechanosensitive monoatomic ion channel activity"/>
    <property type="evidence" value="ECO:0007669"/>
    <property type="project" value="TreeGrafter"/>
</dbReference>
<feature type="transmembrane region" description="Helical" evidence="5">
    <location>
        <begin position="74"/>
        <end position="98"/>
    </location>
</feature>
<organism evidence="6 7">
    <name type="scientific">Mycoplasmopsis citelli</name>
    <dbReference type="NCBI Taxonomy" id="171281"/>
    <lineage>
        <taxon>Bacteria</taxon>
        <taxon>Bacillati</taxon>
        <taxon>Mycoplasmatota</taxon>
        <taxon>Mycoplasmoidales</taxon>
        <taxon>Metamycoplasmataceae</taxon>
        <taxon>Mycoplasmopsis</taxon>
    </lineage>
</organism>
<evidence type="ECO:0000256" key="1">
    <source>
        <dbReference type="ARBA" id="ARBA00004141"/>
    </source>
</evidence>
<dbReference type="RefSeq" id="WP_256556330.1">
    <property type="nucleotide sequence ID" value="NZ_CP101807.1"/>
</dbReference>
<dbReference type="GO" id="GO:0016020">
    <property type="term" value="C:membrane"/>
    <property type="evidence" value="ECO:0007669"/>
    <property type="project" value="UniProtKB-SubCell"/>
</dbReference>
<accession>A0A449B1D9</accession>
<evidence type="ECO:0000256" key="4">
    <source>
        <dbReference type="ARBA" id="ARBA00023136"/>
    </source>
</evidence>
<dbReference type="InterPro" id="IPR037673">
    <property type="entry name" value="MSC/AndL"/>
</dbReference>
<feature type="transmembrane region" description="Helical" evidence="5">
    <location>
        <begin position="21"/>
        <end position="54"/>
    </location>
</feature>
<protein>
    <submittedName>
        <fullName evidence="6">Large conductance mechanosensitive channel protein</fullName>
    </submittedName>
</protein>
<dbReference type="Gene3D" id="1.10.1200.120">
    <property type="entry name" value="Large-conductance mechanosensitive channel, MscL, domain 1"/>
    <property type="match status" value="1"/>
</dbReference>
<dbReference type="InterPro" id="IPR036019">
    <property type="entry name" value="MscL_channel"/>
</dbReference>
<dbReference type="Proteomes" id="UP000290985">
    <property type="component" value="Chromosome"/>
</dbReference>
<dbReference type="KEGG" id="mcit:NCTC10181_00218"/>
<evidence type="ECO:0000313" key="7">
    <source>
        <dbReference type="Proteomes" id="UP000290985"/>
    </source>
</evidence>
<evidence type="ECO:0000256" key="3">
    <source>
        <dbReference type="ARBA" id="ARBA00022989"/>
    </source>
</evidence>
<dbReference type="EMBL" id="LR215036">
    <property type="protein sequence ID" value="VEU74381.1"/>
    <property type="molecule type" value="Genomic_DNA"/>
</dbReference>
<dbReference type="Pfam" id="PF01741">
    <property type="entry name" value="MscL"/>
    <property type="match status" value="1"/>
</dbReference>
<evidence type="ECO:0000256" key="2">
    <source>
        <dbReference type="ARBA" id="ARBA00022692"/>
    </source>
</evidence>
<sequence length="142" mass="15633">MKKLLKLAIKDAKGHLKKGNIFMLAVAFILGTVFGSLVSSFANDILMGLIASLVGKTDSLDALSWKAVKYGKFLGALIYFLVVSAFIFVFLVVYFSVIRIKEKRLLIKNPVVPEQKASTPAPTTEELILAELKSLNENLTKE</sequence>
<evidence type="ECO:0000256" key="5">
    <source>
        <dbReference type="SAM" id="Phobius"/>
    </source>
</evidence>
<keyword evidence="4 5" id="KW-0472">Membrane</keyword>
<gene>
    <name evidence="6" type="primary">mscL</name>
    <name evidence="6" type="ORF">NCTC10181_00218</name>
</gene>
<keyword evidence="3 5" id="KW-1133">Transmembrane helix</keyword>
<keyword evidence="2 5" id="KW-0812">Transmembrane</keyword>
<dbReference type="PANTHER" id="PTHR30266:SF2">
    <property type="entry name" value="LARGE-CONDUCTANCE MECHANOSENSITIVE CHANNEL"/>
    <property type="match status" value="1"/>
</dbReference>
<proteinExistence type="predicted"/>
<evidence type="ECO:0000313" key="6">
    <source>
        <dbReference type="EMBL" id="VEU74381.1"/>
    </source>
</evidence>
<dbReference type="SUPFAM" id="SSF81330">
    <property type="entry name" value="Gated mechanosensitive channel"/>
    <property type="match status" value="1"/>
</dbReference>
<keyword evidence="7" id="KW-1185">Reference proteome</keyword>
<comment type="subcellular location">
    <subcellularLocation>
        <location evidence="1">Membrane</location>
        <topology evidence="1">Multi-pass membrane protein</topology>
    </subcellularLocation>
</comment>
<dbReference type="AlphaFoldDB" id="A0A449B1D9"/>
<reference evidence="6 7" key="1">
    <citation type="submission" date="2019-01" db="EMBL/GenBank/DDBJ databases">
        <authorList>
            <consortium name="Pathogen Informatics"/>
        </authorList>
    </citation>
    <scope>NUCLEOTIDE SEQUENCE [LARGE SCALE GENOMIC DNA]</scope>
    <source>
        <strain evidence="6 7">NCTC10181</strain>
    </source>
</reference>
<name>A0A449B1D9_9BACT</name>
<dbReference type="PANTHER" id="PTHR30266">
    <property type="entry name" value="MECHANOSENSITIVE CHANNEL MSCL"/>
    <property type="match status" value="1"/>
</dbReference>